<dbReference type="STRING" id="1280514.AXFE_22620"/>
<dbReference type="Pfam" id="PF00929">
    <property type="entry name" value="RNase_T"/>
    <property type="match status" value="1"/>
</dbReference>
<evidence type="ECO:0000256" key="1">
    <source>
        <dbReference type="ARBA" id="ARBA00009921"/>
    </source>
</evidence>
<dbReference type="SUPFAM" id="SSF53098">
    <property type="entry name" value="Ribonuclease H-like"/>
    <property type="match status" value="1"/>
</dbReference>
<evidence type="ECO:0000259" key="5">
    <source>
        <dbReference type="SMART" id="SM00479"/>
    </source>
</evidence>
<dbReference type="PATRIC" id="fig|1280514.3.peg.2973"/>
<dbReference type="NCBIfam" id="NF003765">
    <property type="entry name" value="PRK05359.1"/>
    <property type="match status" value="1"/>
</dbReference>
<sequence length="171" mass="19456">MTGLDPKRHVIVEIATIITNDELEVIEVGPDLVINASEEQLLEMDSYVKSMHSTSGLLEEIRSSTETIQSAETKTLDFIKSHIKSPRSSPLCGNTIGTDRRFLAEHASSIDDYLHYRSIDVSSIKELARRWAPKISAETPTKKRGHRALDDIMESIEELRYYRESFFKKDS</sequence>
<comment type="similarity">
    <text evidence="1">Belongs to the oligoribonuclease family.</text>
</comment>
<name>A0A0D8HIM4_9ACTN</name>
<dbReference type="GO" id="GO:0003676">
    <property type="term" value="F:nucleic acid binding"/>
    <property type="evidence" value="ECO:0007669"/>
    <property type="project" value="InterPro"/>
</dbReference>
<evidence type="ECO:0000256" key="2">
    <source>
        <dbReference type="ARBA" id="ARBA00022722"/>
    </source>
</evidence>
<keyword evidence="4" id="KW-0269">Exonuclease</keyword>
<evidence type="ECO:0000313" key="7">
    <source>
        <dbReference type="Proteomes" id="UP000032360"/>
    </source>
</evidence>
<dbReference type="InterPro" id="IPR012337">
    <property type="entry name" value="RNaseH-like_sf"/>
</dbReference>
<feature type="domain" description="Exonuclease" evidence="5">
    <location>
        <begin position="1"/>
        <end position="168"/>
    </location>
</feature>
<dbReference type="SMART" id="SM00479">
    <property type="entry name" value="EXOIII"/>
    <property type="match status" value="1"/>
</dbReference>
<dbReference type="InterPro" id="IPR013520">
    <property type="entry name" value="Ribonucl_H"/>
</dbReference>
<dbReference type="EC" id="3.1.-.-" evidence="6"/>
<keyword evidence="3 6" id="KW-0378">Hydrolase</keyword>
<reference evidence="6 7" key="1">
    <citation type="submission" date="2015-01" db="EMBL/GenBank/DDBJ databases">
        <title>Draft genome of the acidophilic iron oxidizer Acidithrix ferrooxidans strain Py-F3.</title>
        <authorList>
            <person name="Poehlein A."/>
            <person name="Eisen S."/>
            <person name="Schloemann M."/>
            <person name="Johnson B.D."/>
            <person name="Daniel R."/>
            <person name="Muehling M."/>
        </authorList>
    </citation>
    <scope>NUCLEOTIDE SEQUENCE [LARGE SCALE GENOMIC DNA]</scope>
    <source>
        <strain evidence="6 7">Py-F3</strain>
    </source>
</reference>
<gene>
    <name evidence="6" type="primary">orn</name>
    <name evidence="6" type="ORF">AXFE_22620</name>
</gene>
<keyword evidence="2" id="KW-0540">Nuclease</keyword>
<dbReference type="InterPro" id="IPR036397">
    <property type="entry name" value="RNaseH_sf"/>
</dbReference>
<proteinExistence type="inferred from homology"/>
<dbReference type="PANTHER" id="PTHR11046:SF0">
    <property type="entry name" value="OLIGORIBONUCLEASE, MITOCHONDRIAL"/>
    <property type="match status" value="1"/>
</dbReference>
<dbReference type="Proteomes" id="UP000032360">
    <property type="component" value="Unassembled WGS sequence"/>
</dbReference>
<dbReference type="GO" id="GO:0000175">
    <property type="term" value="F:3'-5'-RNA exonuclease activity"/>
    <property type="evidence" value="ECO:0007669"/>
    <property type="project" value="InterPro"/>
</dbReference>
<dbReference type="PANTHER" id="PTHR11046">
    <property type="entry name" value="OLIGORIBONUCLEASE, MITOCHONDRIAL"/>
    <property type="match status" value="1"/>
</dbReference>
<dbReference type="Gene3D" id="3.30.420.10">
    <property type="entry name" value="Ribonuclease H-like superfamily/Ribonuclease H"/>
    <property type="match status" value="1"/>
</dbReference>
<evidence type="ECO:0000256" key="4">
    <source>
        <dbReference type="ARBA" id="ARBA00022839"/>
    </source>
</evidence>
<dbReference type="AlphaFoldDB" id="A0A0D8HIM4"/>
<dbReference type="EMBL" id="JXYS01000071">
    <property type="protein sequence ID" value="KJF16906.1"/>
    <property type="molecule type" value="Genomic_DNA"/>
</dbReference>
<protein>
    <submittedName>
        <fullName evidence="6">Oligoribonuclease</fullName>
        <ecNumber evidence="6">3.1.-.-</ecNumber>
    </submittedName>
</protein>
<dbReference type="InterPro" id="IPR022894">
    <property type="entry name" value="Oligoribonuclease"/>
</dbReference>
<organism evidence="6 7">
    <name type="scientific">Acidithrix ferrooxidans</name>
    <dbReference type="NCBI Taxonomy" id="1280514"/>
    <lineage>
        <taxon>Bacteria</taxon>
        <taxon>Bacillati</taxon>
        <taxon>Actinomycetota</taxon>
        <taxon>Acidimicrobiia</taxon>
        <taxon>Acidimicrobiales</taxon>
        <taxon>Acidimicrobiaceae</taxon>
        <taxon>Acidithrix</taxon>
    </lineage>
</organism>
<evidence type="ECO:0000313" key="6">
    <source>
        <dbReference type="EMBL" id="KJF16906.1"/>
    </source>
</evidence>
<comment type="caution">
    <text evidence="6">The sequence shown here is derived from an EMBL/GenBank/DDBJ whole genome shotgun (WGS) entry which is preliminary data.</text>
</comment>
<accession>A0A0D8HIM4</accession>
<keyword evidence="7" id="KW-1185">Reference proteome</keyword>
<evidence type="ECO:0000256" key="3">
    <source>
        <dbReference type="ARBA" id="ARBA00022801"/>
    </source>
</evidence>
<dbReference type="CDD" id="cd06135">
    <property type="entry name" value="Orn"/>
    <property type="match status" value="1"/>
</dbReference>